<protein>
    <submittedName>
        <fullName evidence="2">Uncharacterized protein</fullName>
    </submittedName>
</protein>
<evidence type="ECO:0000313" key="3">
    <source>
        <dbReference type="EMBL" id="TBU12495.1"/>
    </source>
</evidence>
<evidence type="ECO:0000313" key="5">
    <source>
        <dbReference type="Proteomes" id="UP000292362"/>
    </source>
</evidence>
<dbReference type="EMBL" id="PITJ01002009">
    <property type="protein sequence ID" value="TBT97904.1"/>
    <property type="molecule type" value="Genomic_DNA"/>
</dbReference>
<accession>A0A4Q9KTL8</accession>
<dbReference type="InterPro" id="IPR040025">
    <property type="entry name" value="Znf622/Rei1/Reh1"/>
</dbReference>
<dbReference type="VEuPathDB" id="MicrosporidiaDB:CWI37_2009p0020"/>
<evidence type="ECO:0000313" key="2">
    <source>
        <dbReference type="EMBL" id="TBT97904.1"/>
    </source>
</evidence>
<dbReference type="VEuPathDB" id="MicrosporidiaDB:CWI38_0735p0030"/>
<evidence type="ECO:0000313" key="4">
    <source>
        <dbReference type="Proteomes" id="UP000292282"/>
    </source>
</evidence>
<dbReference type="EMBL" id="PITK01000735">
    <property type="protein sequence ID" value="TBU12495.1"/>
    <property type="molecule type" value="Genomic_DNA"/>
</dbReference>
<dbReference type="AlphaFoldDB" id="A0A4Q9KTL8"/>
<name>A0A4Q9KTL8_9MICR</name>
<dbReference type="Proteomes" id="UP000292362">
    <property type="component" value="Unassembled WGS sequence"/>
</dbReference>
<gene>
    <name evidence="2" type="ORF">CWI37_2009p0020</name>
    <name evidence="3" type="ORF">CWI38_0735p0030</name>
</gene>
<dbReference type="PANTHER" id="PTHR13182">
    <property type="entry name" value="ZINC FINGER PROTEIN 622"/>
    <property type="match status" value="1"/>
</dbReference>
<dbReference type="GO" id="GO:0030687">
    <property type="term" value="C:preribosome, large subunit precursor"/>
    <property type="evidence" value="ECO:0007669"/>
    <property type="project" value="TreeGrafter"/>
</dbReference>
<dbReference type="OrthoDB" id="19329at2759"/>
<dbReference type="GO" id="GO:0042273">
    <property type="term" value="P:ribosomal large subunit biogenesis"/>
    <property type="evidence" value="ECO:0007669"/>
    <property type="project" value="TreeGrafter"/>
</dbReference>
<proteinExistence type="predicted"/>
<keyword evidence="1" id="KW-0175">Coiled coil</keyword>
<comment type="caution">
    <text evidence="2">The sequence shown here is derived from an EMBL/GenBank/DDBJ whole genome shotgun (WGS) entry which is preliminary data.</text>
</comment>
<organism evidence="2 5">
    <name type="scientific">Hamiltosporidium tvaerminnensis</name>
    <dbReference type="NCBI Taxonomy" id="1176355"/>
    <lineage>
        <taxon>Eukaryota</taxon>
        <taxon>Fungi</taxon>
        <taxon>Fungi incertae sedis</taxon>
        <taxon>Microsporidia</taxon>
        <taxon>Dubosqiidae</taxon>
        <taxon>Hamiltosporidium</taxon>
    </lineage>
</organism>
<dbReference type="PANTHER" id="PTHR13182:SF8">
    <property type="entry name" value="CYTOPLASMIC 60S SUBUNIT BIOGENESIS FACTOR ZNF622"/>
    <property type="match status" value="1"/>
</dbReference>
<keyword evidence="4" id="KW-1185">Reference proteome</keyword>
<dbReference type="Proteomes" id="UP000292282">
    <property type="component" value="Unassembled WGS sequence"/>
</dbReference>
<feature type="coiled-coil region" evidence="1">
    <location>
        <begin position="43"/>
        <end position="96"/>
    </location>
</feature>
<reference evidence="4 5" key="1">
    <citation type="submission" date="2017-12" db="EMBL/GenBank/DDBJ databases">
        <authorList>
            <person name="Pombert J.-F."/>
            <person name="Haag K.L."/>
            <person name="Ebert D."/>
        </authorList>
    </citation>
    <scope>NUCLEOTIDE SEQUENCE [LARGE SCALE GENOMIC DNA]</scope>
    <source>
        <strain evidence="2">FI-OER-3-3</strain>
        <strain evidence="3">IL-G-3</strain>
    </source>
</reference>
<evidence type="ECO:0000256" key="1">
    <source>
        <dbReference type="SAM" id="Coils"/>
    </source>
</evidence>
<sequence length="208" mass="25147">MRCTVCKIETSGCLKEHYKSEFHQSNSQRKIHNIPPISYDEYIKSVEERAKEEKMREEKIREEKVREDRIKEELYNTESQQNNNNELEEVDSMMEQNSNMYKEVEEINELQIDENNIHEEYSSDKNDPLLVTDGINLYLPNGKVLGNREYMKYYKQNYSVVDTKERRKYEPIRVVGKLSRYIFYNRKESLKKALQINMLKKLRPFILR</sequence>